<dbReference type="Pfam" id="PF00004">
    <property type="entry name" value="AAA"/>
    <property type="match status" value="1"/>
</dbReference>
<dbReference type="GO" id="GO:0005524">
    <property type="term" value="F:ATP binding"/>
    <property type="evidence" value="ECO:0007669"/>
    <property type="project" value="UniProtKB-KW"/>
</dbReference>
<dbReference type="GO" id="GO:0005737">
    <property type="term" value="C:cytoplasm"/>
    <property type="evidence" value="ECO:0007669"/>
    <property type="project" value="TreeGrafter"/>
</dbReference>
<dbReference type="InterPro" id="IPR027417">
    <property type="entry name" value="P-loop_NTPase"/>
</dbReference>
<dbReference type="RefSeq" id="WP_245723629.1">
    <property type="nucleotide sequence ID" value="NZ_FNRY01000001.1"/>
</dbReference>
<evidence type="ECO:0000256" key="11">
    <source>
        <dbReference type="SAM" id="Coils"/>
    </source>
</evidence>
<protein>
    <submittedName>
        <fullName evidence="15">ATP-dependent Clp protease ATP-binding subunit ClpC</fullName>
    </submittedName>
</protein>
<accession>A0A1H4NYK4</accession>
<comment type="subunit">
    <text evidence="8">Homohexamer. The oligomerization is ATP-dependent.</text>
</comment>
<dbReference type="Pfam" id="PF10431">
    <property type="entry name" value="ClpB_D2-small"/>
    <property type="match status" value="1"/>
</dbReference>
<dbReference type="Pfam" id="PF07724">
    <property type="entry name" value="AAA_2"/>
    <property type="match status" value="1"/>
</dbReference>
<gene>
    <name evidence="15" type="ORF">SAMN04489806_2344</name>
</gene>
<evidence type="ECO:0000256" key="9">
    <source>
        <dbReference type="PROSITE-ProRule" id="PRU01251"/>
    </source>
</evidence>
<evidence type="ECO:0000256" key="6">
    <source>
        <dbReference type="ARBA" id="ARBA00023054"/>
    </source>
</evidence>
<dbReference type="InterPro" id="IPR001270">
    <property type="entry name" value="ClpA/B"/>
</dbReference>
<evidence type="ECO:0000256" key="2">
    <source>
        <dbReference type="ARBA" id="ARBA00022737"/>
    </source>
</evidence>
<dbReference type="PRINTS" id="PR00300">
    <property type="entry name" value="CLPPROTEASEA"/>
</dbReference>
<dbReference type="PROSITE" id="PS50151">
    <property type="entry name" value="UVR"/>
    <property type="match status" value="1"/>
</dbReference>
<dbReference type="InterPro" id="IPR041546">
    <property type="entry name" value="ClpA/ClpB_AAA_lid"/>
</dbReference>
<comment type="similarity">
    <text evidence="1 10">Belongs to the ClpA/ClpB family.</text>
</comment>
<keyword evidence="6 11" id="KW-0175">Coiled coil</keyword>
<dbReference type="Gene3D" id="1.10.8.60">
    <property type="match status" value="2"/>
</dbReference>
<keyword evidence="16" id="KW-1185">Reference proteome</keyword>
<dbReference type="Gene3D" id="4.10.860.10">
    <property type="entry name" value="UVR domain"/>
    <property type="match status" value="1"/>
</dbReference>
<dbReference type="SMART" id="SM00382">
    <property type="entry name" value="AAA"/>
    <property type="match status" value="2"/>
</dbReference>
<evidence type="ECO:0000256" key="4">
    <source>
        <dbReference type="ARBA" id="ARBA00022840"/>
    </source>
</evidence>
<dbReference type="GO" id="GO:0034605">
    <property type="term" value="P:cellular response to heat"/>
    <property type="evidence" value="ECO:0007669"/>
    <property type="project" value="TreeGrafter"/>
</dbReference>
<dbReference type="PROSITE" id="PS00870">
    <property type="entry name" value="CLPAB_1"/>
    <property type="match status" value="1"/>
</dbReference>
<feature type="domain" description="UVR" evidence="13">
    <location>
        <begin position="448"/>
        <end position="483"/>
    </location>
</feature>
<evidence type="ECO:0000313" key="16">
    <source>
        <dbReference type="Proteomes" id="UP000199183"/>
    </source>
</evidence>
<evidence type="ECO:0000256" key="3">
    <source>
        <dbReference type="ARBA" id="ARBA00022741"/>
    </source>
</evidence>
<dbReference type="AlphaFoldDB" id="A0A1H4NYK4"/>
<evidence type="ECO:0000259" key="13">
    <source>
        <dbReference type="PROSITE" id="PS50151"/>
    </source>
</evidence>
<keyword evidence="4 10" id="KW-0067">ATP-binding</keyword>
<keyword evidence="7 10" id="KW-0143">Chaperone</keyword>
<dbReference type="InterPro" id="IPR028299">
    <property type="entry name" value="ClpA/B_CS2"/>
</dbReference>
<dbReference type="PANTHER" id="PTHR11638:SF18">
    <property type="entry name" value="HEAT SHOCK PROTEIN 104"/>
    <property type="match status" value="1"/>
</dbReference>
<dbReference type="GO" id="GO:0008233">
    <property type="term" value="F:peptidase activity"/>
    <property type="evidence" value="ECO:0007669"/>
    <property type="project" value="UniProtKB-KW"/>
</dbReference>
<dbReference type="PROSITE" id="PS51903">
    <property type="entry name" value="CLP_R"/>
    <property type="match status" value="1"/>
</dbReference>
<dbReference type="InterPro" id="IPR018368">
    <property type="entry name" value="ClpA/B_CS1"/>
</dbReference>
<evidence type="ECO:0000256" key="8">
    <source>
        <dbReference type="ARBA" id="ARBA00026057"/>
    </source>
</evidence>
<dbReference type="CDD" id="cd19499">
    <property type="entry name" value="RecA-like_ClpB_Hsp104-like"/>
    <property type="match status" value="1"/>
</dbReference>
<dbReference type="PROSITE" id="PS00871">
    <property type="entry name" value="CLPAB_2"/>
    <property type="match status" value="1"/>
</dbReference>
<dbReference type="STRING" id="640635.SAMN04489806_2344"/>
<dbReference type="InterPro" id="IPR001943">
    <property type="entry name" value="UVR_dom"/>
</dbReference>
<keyword evidence="5" id="KW-0346">Stress response</keyword>
<evidence type="ECO:0000256" key="5">
    <source>
        <dbReference type="ARBA" id="ARBA00023016"/>
    </source>
</evidence>
<keyword evidence="15" id="KW-0645">Protease</keyword>
<evidence type="ECO:0000256" key="12">
    <source>
        <dbReference type="SAM" id="MobiDB-lite"/>
    </source>
</evidence>
<sequence length="842" mass="91996">MPAFFGPSGSDPRSFDEFLARYLQGQRQAQAGRPIDITRLLSRRTHEVLTEAAHYAMQQGHRDVDALHILHLLAEQQPSADAIRGTGAEPKDVAAAAESRLPQPGEALDEQTATLTGSTQRLLLDAYQVARGFGSTYVDPEHVFLAMVLNPESPAGQVLASAGVTPQALQSAAQSAQQTAQPREAASDSGTPMLDTYGLDLTAQARDGKLDPVIGRASEIEQTVEILSRRTKNNPVLIGEAGVGKTAVVEGLAQRIVAEEVPAQLRGKRVIELDLAAMLGGTRYRGDFEERLTKTMDEISGHAGEIIVFIDELHTVVGAGGGGEGGMDAGNILKPRLARGELHLIGATTLKEFRAIEKDAALTRRFQPVTVGEPSAEDAVQILAGLRGAYEEHHGVRYTDEALRAAVELSSRYITDRYLPDKAIDLIDQAGARSRLRDGVKIDVDALRTRLGELEAEKGEAVEREDYERASELRDEIDQTVRSIDEGRSASQPEIGEAEIADVVSRATGIPVSRIGTDDRERLARLESELHERVIGQDDPVNVVAKAVRRNRTGMGDANRPVGSFLFLGPTGVGKTELAKALASSMFGSEKAMVRFDMSEFGERHTVSRLIGAPPGYVGYDEAGQLTERVRRQPYSVILLDEIEKAHPDVFNLLLQVLDDGRLTDGQGRTVDFRNTVIIMTSNIGSEFLASRSGAMGFVAPGTADGFGSDDEVRTRVMSKLREAMRPEFLNRIDEIVLFRKLEKQQLRDIVRLLLGSTEQRLRAQEIGLEVDDDALDWIAEHGYEPEYGARPLRRLLQRRVDDRIADLFVEDALTPGDSVRVSVSDGELVIEPESERMPHAA</sequence>
<evidence type="ECO:0000256" key="10">
    <source>
        <dbReference type="RuleBase" id="RU004432"/>
    </source>
</evidence>
<feature type="compositionally biased region" description="Low complexity" evidence="12">
    <location>
        <begin position="170"/>
        <end position="182"/>
    </location>
</feature>
<organism evidence="15 16">
    <name type="scientific">Paramicrobacterium humi</name>
    <dbReference type="NCBI Taxonomy" id="640635"/>
    <lineage>
        <taxon>Bacteria</taxon>
        <taxon>Bacillati</taxon>
        <taxon>Actinomycetota</taxon>
        <taxon>Actinomycetes</taxon>
        <taxon>Micrococcales</taxon>
        <taxon>Microbacteriaceae</taxon>
        <taxon>Paramicrobacterium</taxon>
    </lineage>
</organism>
<dbReference type="InterPro" id="IPR004176">
    <property type="entry name" value="Clp_R_N"/>
</dbReference>
<keyword evidence="2 9" id="KW-0677">Repeat</keyword>
<dbReference type="FunFam" id="3.40.50.300:FF:000010">
    <property type="entry name" value="Chaperone clpB 1, putative"/>
    <property type="match status" value="1"/>
</dbReference>
<dbReference type="InterPro" id="IPR003593">
    <property type="entry name" value="AAA+_ATPase"/>
</dbReference>
<dbReference type="InterPro" id="IPR003959">
    <property type="entry name" value="ATPase_AAA_core"/>
</dbReference>
<dbReference type="Pfam" id="PF17871">
    <property type="entry name" value="AAA_lid_9"/>
    <property type="match status" value="1"/>
</dbReference>
<dbReference type="GO" id="GO:0006508">
    <property type="term" value="P:proteolysis"/>
    <property type="evidence" value="ECO:0007669"/>
    <property type="project" value="UniProtKB-KW"/>
</dbReference>
<dbReference type="Gene3D" id="1.10.1780.10">
    <property type="entry name" value="Clp, N-terminal domain"/>
    <property type="match status" value="1"/>
</dbReference>
<proteinExistence type="inferred from homology"/>
<feature type="region of interest" description="Disordered" evidence="12">
    <location>
        <begin position="170"/>
        <end position="196"/>
    </location>
</feature>
<evidence type="ECO:0000256" key="7">
    <source>
        <dbReference type="ARBA" id="ARBA00023186"/>
    </source>
</evidence>
<dbReference type="PANTHER" id="PTHR11638">
    <property type="entry name" value="ATP-DEPENDENT CLP PROTEASE"/>
    <property type="match status" value="1"/>
</dbReference>
<dbReference type="SUPFAM" id="SSF81923">
    <property type="entry name" value="Double Clp-N motif"/>
    <property type="match status" value="1"/>
</dbReference>
<dbReference type="CDD" id="cd00009">
    <property type="entry name" value="AAA"/>
    <property type="match status" value="1"/>
</dbReference>
<dbReference type="GO" id="GO:0016887">
    <property type="term" value="F:ATP hydrolysis activity"/>
    <property type="evidence" value="ECO:0007669"/>
    <property type="project" value="InterPro"/>
</dbReference>
<evidence type="ECO:0000313" key="15">
    <source>
        <dbReference type="EMBL" id="SEC00290.1"/>
    </source>
</evidence>
<dbReference type="InterPro" id="IPR019489">
    <property type="entry name" value="Clp_ATPase_C"/>
</dbReference>
<dbReference type="EMBL" id="FNRY01000001">
    <property type="protein sequence ID" value="SEC00290.1"/>
    <property type="molecule type" value="Genomic_DNA"/>
</dbReference>
<dbReference type="FunFam" id="3.40.50.300:FF:000025">
    <property type="entry name" value="ATP-dependent Clp protease subunit"/>
    <property type="match status" value="1"/>
</dbReference>
<evidence type="ECO:0000259" key="14">
    <source>
        <dbReference type="PROSITE" id="PS51903"/>
    </source>
</evidence>
<evidence type="ECO:0000256" key="1">
    <source>
        <dbReference type="ARBA" id="ARBA00008675"/>
    </source>
</evidence>
<dbReference type="InterPro" id="IPR036628">
    <property type="entry name" value="Clp_N_dom_sf"/>
</dbReference>
<feature type="coiled-coil region" evidence="11">
    <location>
        <begin position="437"/>
        <end position="464"/>
    </location>
</feature>
<keyword evidence="15" id="KW-0378">Hydrolase</keyword>
<reference evidence="15 16" key="1">
    <citation type="submission" date="2016-10" db="EMBL/GenBank/DDBJ databases">
        <authorList>
            <person name="de Groot N.N."/>
        </authorList>
    </citation>
    <scope>NUCLEOTIDE SEQUENCE [LARGE SCALE GENOMIC DNA]</scope>
    <source>
        <strain evidence="15 16">DSM 21799</strain>
    </source>
</reference>
<dbReference type="SUPFAM" id="SSF52540">
    <property type="entry name" value="P-loop containing nucleoside triphosphate hydrolases"/>
    <property type="match status" value="2"/>
</dbReference>
<dbReference type="Gene3D" id="3.40.50.300">
    <property type="entry name" value="P-loop containing nucleotide triphosphate hydrolases"/>
    <property type="match status" value="2"/>
</dbReference>
<name>A0A1H4NYK4_9MICO</name>
<dbReference type="Pfam" id="PF02861">
    <property type="entry name" value="Clp_N"/>
    <property type="match status" value="1"/>
</dbReference>
<feature type="domain" description="Clp R" evidence="14">
    <location>
        <begin position="37"/>
        <end position="179"/>
    </location>
</feature>
<dbReference type="Proteomes" id="UP000199183">
    <property type="component" value="Unassembled WGS sequence"/>
</dbReference>
<dbReference type="InterPro" id="IPR050130">
    <property type="entry name" value="ClpA_ClpB"/>
</dbReference>
<keyword evidence="3 10" id="KW-0547">Nucleotide-binding</keyword>
<dbReference type="SMART" id="SM01086">
    <property type="entry name" value="ClpB_D2-small"/>
    <property type="match status" value="1"/>
</dbReference>